<reference evidence="6 7" key="1">
    <citation type="submission" date="2024-09" db="EMBL/GenBank/DDBJ databases">
        <title>Paenibacillus zeirhizospherea sp. nov., isolated from surface of the maize (Zea mays) roots in a horticulture field, Hungary.</title>
        <authorList>
            <person name="Marton D."/>
            <person name="Farkas M."/>
            <person name="Bedics A."/>
            <person name="Toth E."/>
            <person name="Tancsics A."/>
            <person name="Boka K."/>
            <person name="Maroti G."/>
            <person name="Kriszt B."/>
            <person name="Cserhati M."/>
        </authorList>
    </citation>
    <scope>NUCLEOTIDE SEQUENCE [LARGE SCALE GENOMIC DNA]</scope>
    <source>
        <strain evidence="6 7">KCTC 33519</strain>
    </source>
</reference>
<dbReference type="Pfam" id="PF00551">
    <property type="entry name" value="Formyl_trans_N"/>
    <property type="match status" value="1"/>
</dbReference>
<evidence type="ECO:0000256" key="3">
    <source>
        <dbReference type="ARBA" id="ARBA00022755"/>
    </source>
</evidence>
<proteinExistence type="inferred from homology"/>
<organism evidence="6 7">
    <name type="scientific">Paenibacillus enshidis</name>
    <dbReference type="NCBI Taxonomy" id="1458439"/>
    <lineage>
        <taxon>Bacteria</taxon>
        <taxon>Bacillati</taxon>
        <taxon>Bacillota</taxon>
        <taxon>Bacilli</taxon>
        <taxon>Bacillales</taxon>
        <taxon>Paenibacillaceae</taxon>
        <taxon>Paenibacillus</taxon>
    </lineage>
</organism>
<dbReference type="Gene3D" id="3.40.50.170">
    <property type="entry name" value="Formyl transferase, N-terminal domain"/>
    <property type="match status" value="1"/>
</dbReference>
<feature type="binding site" evidence="4">
    <location>
        <begin position="93"/>
        <end position="96"/>
    </location>
    <ligand>
        <name>(6R)-10-formyltetrahydrofolate</name>
        <dbReference type="ChEBI" id="CHEBI:195366"/>
    </ligand>
</feature>
<dbReference type="InterPro" id="IPR004607">
    <property type="entry name" value="GART"/>
</dbReference>
<evidence type="ECO:0000256" key="1">
    <source>
        <dbReference type="ARBA" id="ARBA00005054"/>
    </source>
</evidence>
<comment type="similarity">
    <text evidence="4">Belongs to the GART family.</text>
</comment>
<feature type="binding site" evidence="4">
    <location>
        <position position="110"/>
    </location>
    <ligand>
        <name>(6R)-10-formyltetrahydrofolate</name>
        <dbReference type="ChEBI" id="CHEBI:195366"/>
    </ligand>
</feature>
<keyword evidence="7" id="KW-1185">Reference proteome</keyword>
<comment type="function">
    <text evidence="4">Catalyzes the transfer of a formyl group from 10-formyltetrahydrofolate to 5-phospho-ribosyl-glycinamide (GAR), producing 5-phospho-ribosyl-N-formylglycinamide (FGAR) and tetrahydrofolate.</text>
</comment>
<evidence type="ECO:0000256" key="2">
    <source>
        <dbReference type="ARBA" id="ARBA00022679"/>
    </source>
</evidence>
<feature type="binding site" evidence="4">
    <location>
        <position position="68"/>
    </location>
    <ligand>
        <name>(6R)-10-formyltetrahydrofolate</name>
        <dbReference type="ChEBI" id="CHEBI:195366"/>
    </ligand>
</feature>
<evidence type="ECO:0000256" key="4">
    <source>
        <dbReference type="HAMAP-Rule" id="MF_01930"/>
    </source>
</evidence>
<evidence type="ECO:0000313" key="7">
    <source>
        <dbReference type="Proteomes" id="UP001580346"/>
    </source>
</evidence>
<dbReference type="EMBL" id="JBHHMI010000039">
    <property type="protein sequence ID" value="MFB5269749.1"/>
    <property type="molecule type" value="Genomic_DNA"/>
</dbReference>
<keyword evidence="2 4" id="KW-0808">Transferase</keyword>
<dbReference type="PANTHER" id="PTHR43369:SF2">
    <property type="entry name" value="PHOSPHORIBOSYLGLYCINAMIDE FORMYLTRANSFERASE"/>
    <property type="match status" value="1"/>
</dbReference>
<dbReference type="SUPFAM" id="SSF53328">
    <property type="entry name" value="Formyltransferase"/>
    <property type="match status" value="1"/>
</dbReference>
<name>A0ABV5B0T7_9BACL</name>
<dbReference type="InterPro" id="IPR002376">
    <property type="entry name" value="Formyl_transf_N"/>
</dbReference>
<feature type="binding site" evidence="4">
    <location>
        <begin position="14"/>
        <end position="16"/>
    </location>
    <ligand>
        <name>N(1)-(5-phospho-beta-D-ribosyl)glycinamide</name>
        <dbReference type="ChEBI" id="CHEBI:143788"/>
    </ligand>
</feature>
<feature type="domain" description="Formyl transferase N-terminal" evidence="5">
    <location>
        <begin position="5"/>
        <end position="185"/>
    </location>
</feature>
<dbReference type="HAMAP" id="MF_01930">
    <property type="entry name" value="PurN"/>
    <property type="match status" value="1"/>
</dbReference>
<comment type="caution">
    <text evidence="6">The sequence shown here is derived from an EMBL/GenBank/DDBJ whole genome shotgun (WGS) entry which is preliminary data.</text>
</comment>
<gene>
    <name evidence="4 6" type="primary">purN</name>
    <name evidence="6" type="ORF">ACE41H_23625</name>
</gene>
<dbReference type="Proteomes" id="UP001580346">
    <property type="component" value="Unassembled WGS sequence"/>
</dbReference>
<feature type="active site" description="Proton donor" evidence="4">
    <location>
        <position position="112"/>
    </location>
</feature>
<sequence length="205" mass="22123">MGAYRVAVFASGQGSNFQALVDAAADGRLGGAEVKLLVSDKPAATVVGRAQAAGIESYTFQPKDYATREDYERELVGMLREKEIDLVVLAGYMRLLTSVMVEAFAGRIINIHPSLLPAFPGKDAIGQALHYGVKLSGVTVHFVDGGMDTGPIIAQRAVPLTEETAQESLTAAIQAEERTLYPEVVSWFAEGRVKLEDRKVTVIQR</sequence>
<evidence type="ECO:0000259" key="5">
    <source>
        <dbReference type="Pfam" id="PF00551"/>
    </source>
</evidence>
<dbReference type="GO" id="GO:0004644">
    <property type="term" value="F:phosphoribosylglycinamide formyltransferase activity"/>
    <property type="evidence" value="ECO:0007669"/>
    <property type="project" value="UniProtKB-EC"/>
</dbReference>
<dbReference type="RefSeq" id="WP_375358020.1">
    <property type="nucleotide sequence ID" value="NZ_JBHHMI010000039.1"/>
</dbReference>
<feature type="site" description="Raises pKa of active site His" evidence="4">
    <location>
        <position position="148"/>
    </location>
</feature>
<evidence type="ECO:0000313" key="6">
    <source>
        <dbReference type="EMBL" id="MFB5269749.1"/>
    </source>
</evidence>
<dbReference type="PANTHER" id="PTHR43369">
    <property type="entry name" value="PHOSPHORIBOSYLGLYCINAMIDE FORMYLTRANSFERASE"/>
    <property type="match status" value="1"/>
</dbReference>
<comment type="catalytic activity">
    <reaction evidence="4">
        <text>N(1)-(5-phospho-beta-D-ribosyl)glycinamide + (6R)-10-formyltetrahydrofolate = N(2)-formyl-N(1)-(5-phospho-beta-D-ribosyl)glycinamide + (6S)-5,6,7,8-tetrahydrofolate + H(+)</text>
        <dbReference type="Rhea" id="RHEA:15053"/>
        <dbReference type="ChEBI" id="CHEBI:15378"/>
        <dbReference type="ChEBI" id="CHEBI:57453"/>
        <dbReference type="ChEBI" id="CHEBI:143788"/>
        <dbReference type="ChEBI" id="CHEBI:147286"/>
        <dbReference type="ChEBI" id="CHEBI:195366"/>
        <dbReference type="EC" id="2.1.2.2"/>
    </reaction>
</comment>
<protein>
    <recommendedName>
        <fullName evidence="4">Phosphoribosylglycinamide formyltransferase</fullName>
        <ecNumber evidence="4">2.1.2.2</ecNumber>
    </recommendedName>
    <alternativeName>
        <fullName evidence="4">5'-phosphoribosylglycinamide transformylase</fullName>
    </alternativeName>
    <alternativeName>
        <fullName evidence="4">GAR transformylase</fullName>
        <shortName evidence="4">GART</shortName>
    </alternativeName>
</protein>
<keyword evidence="3 4" id="KW-0658">Purine biosynthesis</keyword>
<dbReference type="CDD" id="cd08645">
    <property type="entry name" value="FMT_core_GART"/>
    <property type="match status" value="1"/>
</dbReference>
<dbReference type="EC" id="2.1.2.2" evidence="4"/>
<dbReference type="InterPro" id="IPR036477">
    <property type="entry name" value="Formyl_transf_N_sf"/>
</dbReference>
<dbReference type="NCBIfam" id="TIGR00639">
    <property type="entry name" value="PurN"/>
    <property type="match status" value="1"/>
</dbReference>
<accession>A0ABV5B0T7</accession>
<comment type="pathway">
    <text evidence="1 4">Purine metabolism; IMP biosynthesis via de novo pathway; N(2)-formyl-N(1)-(5-phospho-D-ribosyl)glycinamide from N(1)-(5-phospho-D-ribosyl)glycinamide (10-formyl THF route): step 1/1.</text>
</comment>